<sequence>MAQEPMKRPRVAMWKIASVLVVLVLLTPLWIAYGCLGVFFAENGADLLAKLHLGGCKVALLLAQWKLDQLLVFHLNQKPTERCVNVSGTATLVVLALCSVSSWRTSVENFEELSKHYDVWEYVNDVMVEALEKWRRELKIEKFYLGGHSMGAMFATSYTTKFPDRVLHLALISPAGVGYPPASKGLPLGLRIFRTVWNLRLTPMSVARLIPIEALAAYWYNNWALEKSGEIAMHSHLLPGAYAKRPLCEMLTPENIQVPITFLYGGGPDWMSSSHGEKVAKTFKGKQSVEVVLVPGAGHQLFMDNAPAFNEMLLSALSRSLDAEAVLLVAGMTTEGRLWRWVPASYAKLEAAERKILARAIPTPFEMKKVAQLGTVVVPCSDEKKREQAKNLVLIHGFAGGNPVWAMNLEKLSKHFNVYAVEWIGVGRSDRPDFNFKDYDSADDFIVGSFEKWQQEMELEKFDLCGHSMGAIFASAYALRNPEHVNAYHTHHRLRIRQPKKEKQLTARPYGPKLVQNVVQRRTSFMSEGSAMRDGRVDLNELAEYMYHNWALKPSGERAMTTHLAPGAHAVRPLVDVLLPEKVKMPLTFIYGEYDWMDYRNGLDIVESFKKKGHSADLYRVPNGGHQMFMENPDDFSRILIGSLTN</sequence>
<feature type="domain" description="AB hydrolase-1" evidence="3">
    <location>
        <begin position="392"/>
        <end position="633"/>
    </location>
</feature>
<dbReference type="AlphaFoldDB" id="A0A225WWH0"/>
<dbReference type="SUPFAM" id="SSF53474">
    <property type="entry name" value="alpha/beta-Hydrolases"/>
    <property type="match status" value="2"/>
</dbReference>
<dbReference type="GO" id="GO:0055088">
    <property type="term" value="P:lipid homeostasis"/>
    <property type="evidence" value="ECO:0007669"/>
    <property type="project" value="TreeGrafter"/>
</dbReference>
<name>A0A225WWH0_9STRA</name>
<dbReference type="GO" id="GO:0042171">
    <property type="term" value="F:lysophosphatidic acid acyltransferase activity"/>
    <property type="evidence" value="ECO:0007669"/>
    <property type="project" value="TreeGrafter"/>
</dbReference>
<keyword evidence="2" id="KW-0812">Transmembrane</keyword>
<proteinExistence type="inferred from homology"/>
<keyword evidence="4" id="KW-0645">Protease</keyword>
<dbReference type="Gene3D" id="3.40.50.1820">
    <property type="entry name" value="alpha/beta hydrolase"/>
    <property type="match status" value="2"/>
</dbReference>
<dbReference type="STRING" id="4795.A0A225WWH0"/>
<dbReference type="InterPro" id="IPR000073">
    <property type="entry name" value="AB_hydrolase_1"/>
</dbReference>
<feature type="domain" description="AB hydrolase-1" evidence="3">
    <location>
        <begin position="121"/>
        <end position="177"/>
    </location>
</feature>
<keyword evidence="2" id="KW-1133">Transmembrane helix</keyword>
<dbReference type="GO" id="GO:0008233">
    <property type="term" value="F:peptidase activity"/>
    <property type="evidence" value="ECO:0007669"/>
    <property type="project" value="UniProtKB-KW"/>
</dbReference>
<organism evidence="4 5">
    <name type="scientific">Phytophthora megakarya</name>
    <dbReference type="NCBI Taxonomy" id="4795"/>
    <lineage>
        <taxon>Eukaryota</taxon>
        <taxon>Sar</taxon>
        <taxon>Stramenopiles</taxon>
        <taxon>Oomycota</taxon>
        <taxon>Peronosporomycetes</taxon>
        <taxon>Peronosporales</taxon>
        <taxon>Peronosporaceae</taxon>
        <taxon>Phytophthora</taxon>
    </lineage>
</organism>
<comment type="similarity">
    <text evidence="1">Belongs to the peptidase S33 family. ABHD4/ABHD5 subfamily.</text>
</comment>
<accession>A0A225WWH0</accession>
<dbReference type="EMBL" id="NBNE01000167">
    <property type="protein sequence ID" value="OWZ22045.1"/>
    <property type="molecule type" value="Genomic_DNA"/>
</dbReference>
<dbReference type="GO" id="GO:0052689">
    <property type="term" value="F:carboxylic ester hydrolase activity"/>
    <property type="evidence" value="ECO:0007669"/>
    <property type="project" value="TreeGrafter"/>
</dbReference>
<protein>
    <submittedName>
        <fullName evidence="4">Serine protease</fullName>
    </submittedName>
</protein>
<dbReference type="InterPro" id="IPR029058">
    <property type="entry name" value="AB_hydrolase_fold"/>
</dbReference>
<evidence type="ECO:0000259" key="3">
    <source>
        <dbReference type="Pfam" id="PF00561"/>
    </source>
</evidence>
<keyword evidence="2" id="KW-0472">Membrane</keyword>
<dbReference type="GO" id="GO:0006654">
    <property type="term" value="P:phosphatidic acid biosynthetic process"/>
    <property type="evidence" value="ECO:0007669"/>
    <property type="project" value="TreeGrafter"/>
</dbReference>
<dbReference type="GO" id="GO:0006508">
    <property type="term" value="P:proteolysis"/>
    <property type="evidence" value="ECO:0007669"/>
    <property type="project" value="UniProtKB-KW"/>
</dbReference>
<dbReference type="PANTHER" id="PTHR42886">
    <property type="entry name" value="RE40534P-RELATED"/>
    <property type="match status" value="1"/>
</dbReference>
<dbReference type="Proteomes" id="UP000198211">
    <property type="component" value="Unassembled WGS sequence"/>
</dbReference>
<feature type="transmembrane region" description="Helical" evidence="2">
    <location>
        <begin position="12"/>
        <end position="33"/>
    </location>
</feature>
<comment type="caution">
    <text evidence="4">The sequence shown here is derived from an EMBL/GenBank/DDBJ whole genome shotgun (WGS) entry which is preliminary data.</text>
</comment>
<dbReference type="OrthoDB" id="7457040at2759"/>
<evidence type="ECO:0000256" key="2">
    <source>
        <dbReference type="SAM" id="Phobius"/>
    </source>
</evidence>
<dbReference type="Pfam" id="PF00561">
    <property type="entry name" value="Abhydrolase_1"/>
    <property type="match status" value="2"/>
</dbReference>
<evidence type="ECO:0000256" key="1">
    <source>
        <dbReference type="ARBA" id="ARBA00038097"/>
    </source>
</evidence>
<dbReference type="PROSITE" id="PS51257">
    <property type="entry name" value="PROKAR_LIPOPROTEIN"/>
    <property type="match status" value="1"/>
</dbReference>
<reference evidence="5" key="1">
    <citation type="submission" date="2017-03" db="EMBL/GenBank/DDBJ databases">
        <title>Phytopthora megakarya and P. palmivora, two closely related causual agents of cacao black pod achieved similar genome size and gene model numbers by different mechanisms.</title>
        <authorList>
            <person name="Ali S."/>
            <person name="Shao J."/>
            <person name="Larry D.J."/>
            <person name="Kronmiller B."/>
            <person name="Shen D."/>
            <person name="Strem M.D."/>
            <person name="Melnick R.L."/>
            <person name="Guiltinan M.J."/>
            <person name="Tyler B.M."/>
            <person name="Meinhardt L.W."/>
            <person name="Bailey B.A."/>
        </authorList>
    </citation>
    <scope>NUCLEOTIDE SEQUENCE [LARGE SCALE GENOMIC DNA]</scope>
    <source>
        <strain evidence="5">zdho120</strain>
    </source>
</reference>
<dbReference type="PANTHER" id="PTHR42886:SF29">
    <property type="entry name" value="PUMMELIG, ISOFORM A"/>
    <property type="match status" value="1"/>
</dbReference>
<gene>
    <name evidence="4" type="ORF">PHMEG_0003311</name>
</gene>
<keyword evidence="4" id="KW-0378">Hydrolase</keyword>
<evidence type="ECO:0000313" key="5">
    <source>
        <dbReference type="Proteomes" id="UP000198211"/>
    </source>
</evidence>
<keyword evidence="5" id="KW-1185">Reference proteome</keyword>
<evidence type="ECO:0000313" key="4">
    <source>
        <dbReference type="EMBL" id="OWZ22045.1"/>
    </source>
</evidence>